<organism evidence="7 8">
    <name type="scientific">Vitis vinifera</name>
    <name type="common">Grape</name>
    <dbReference type="NCBI Taxonomy" id="29760"/>
    <lineage>
        <taxon>Eukaryota</taxon>
        <taxon>Viridiplantae</taxon>
        <taxon>Streptophyta</taxon>
        <taxon>Embryophyta</taxon>
        <taxon>Tracheophyta</taxon>
        <taxon>Spermatophyta</taxon>
        <taxon>Magnoliopsida</taxon>
        <taxon>eudicotyledons</taxon>
        <taxon>Gunneridae</taxon>
        <taxon>Pentapetalae</taxon>
        <taxon>rosids</taxon>
        <taxon>Vitales</taxon>
        <taxon>Vitaceae</taxon>
        <taxon>Viteae</taxon>
        <taxon>Vitis</taxon>
    </lineage>
</organism>
<evidence type="ECO:0000256" key="4">
    <source>
        <dbReference type="ARBA" id="ARBA00023163"/>
    </source>
</evidence>
<dbReference type="GO" id="GO:0003677">
    <property type="term" value="F:DNA binding"/>
    <property type="evidence" value="ECO:0007669"/>
    <property type="project" value="UniProtKB-KW"/>
</dbReference>
<dbReference type="InterPro" id="IPR015300">
    <property type="entry name" value="DNA-bd_pseudobarrel_sf"/>
</dbReference>
<dbReference type="InterPro" id="IPR003340">
    <property type="entry name" value="B3_DNA-bd"/>
</dbReference>
<evidence type="ECO:0000256" key="2">
    <source>
        <dbReference type="ARBA" id="ARBA00023015"/>
    </source>
</evidence>
<evidence type="ECO:0000256" key="5">
    <source>
        <dbReference type="ARBA" id="ARBA00023242"/>
    </source>
</evidence>
<dbReference type="Proteomes" id="UP000288805">
    <property type="component" value="Unassembled WGS sequence"/>
</dbReference>
<sequence>MQRIPQSFSAAGHFPPSKMRVVLRNSAGKAWDVSCLYHARRHYFSGGWAPFARYNNLKQGDVCIFELVNKDEMQVHVL</sequence>
<name>A0A438EPU9_VITVI</name>
<proteinExistence type="predicted"/>
<gene>
    <name evidence="7" type="primary">Os11g0197600_1</name>
    <name evidence="7" type="ORF">CK203_070061</name>
</gene>
<reference evidence="7 8" key="1">
    <citation type="journal article" date="2018" name="PLoS Genet.">
        <title>Population sequencing reveals clonal diversity and ancestral inbreeding in the grapevine cultivar Chardonnay.</title>
        <authorList>
            <person name="Roach M.J."/>
            <person name="Johnson D.L."/>
            <person name="Bohlmann J."/>
            <person name="van Vuuren H.J."/>
            <person name="Jones S.J."/>
            <person name="Pretorius I.S."/>
            <person name="Schmidt S.A."/>
            <person name="Borneman A.R."/>
        </authorList>
    </citation>
    <scope>NUCLEOTIDE SEQUENCE [LARGE SCALE GENOMIC DNA]</scope>
    <source>
        <strain evidence="8">cv. Chardonnay</strain>
        <tissue evidence="7">Leaf</tissue>
    </source>
</reference>
<accession>A0A438EPU9</accession>
<dbReference type="EMBL" id="QGNW01001220">
    <property type="protein sequence ID" value="RVW49769.1"/>
    <property type="molecule type" value="Genomic_DNA"/>
</dbReference>
<dbReference type="SUPFAM" id="SSF101936">
    <property type="entry name" value="DNA-binding pseudobarrel domain"/>
    <property type="match status" value="1"/>
</dbReference>
<evidence type="ECO:0000313" key="8">
    <source>
        <dbReference type="Proteomes" id="UP000288805"/>
    </source>
</evidence>
<evidence type="ECO:0000256" key="3">
    <source>
        <dbReference type="ARBA" id="ARBA00023125"/>
    </source>
</evidence>
<keyword evidence="3" id="KW-0238">DNA-binding</keyword>
<protein>
    <submittedName>
        <fullName evidence="7">B3 domain-containing protein</fullName>
    </submittedName>
</protein>
<keyword evidence="2" id="KW-0805">Transcription regulation</keyword>
<dbReference type="GO" id="GO:0005634">
    <property type="term" value="C:nucleus"/>
    <property type="evidence" value="ECO:0007669"/>
    <property type="project" value="UniProtKB-SubCell"/>
</dbReference>
<feature type="domain" description="TF-B3" evidence="6">
    <location>
        <begin position="1"/>
        <end position="78"/>
    </location>
</feature>
<comment type="caution">
    <text evidence="7">The sequence shown here is derived from an EMBL/GenBank/DDBJ whole genome shotgun (WGS) entry which is preliminary data.</text>
</comment>
<dbReference type="PANTHER" id="PTHR31391:SF106">
    <property type="entry name" value="B3 DOMAIN-CONTAINING PROTEIN OS01G0723500"/>
    <property type="match status" value="1"/>
</dbReference>
<evidence type="ECO:0000256" key="1">
    <source>
        <dbReference type="ARBA" id="ARBA00004123"/>
    </source>
</evidence>
<keyword evidence="5" id="KW-0539">Nucleus</keyword>
<dbReference type="PANTHER" id="PTHR31391">
    <property type="entry name" value="B3 DOMAIN-CONTAINING PROTEIN OS11G0197600-RELATED"/>
    <property type="match status" value="1"/>
</dbReference>
<dbReference type="Gene3D" id="2.40.330.10">
    <property type="entry name" value="DNA-binding pseudobarrel domain"/>
    <property type="match status" value="1"/>
</dbReference>
<dbReference type="Pfam" id="PF02362">
    <property type="entry name" value="B3"/>
    <property type="match status" value="1"/>
</dbReference>
<dbReference type="CDD" id="cd10017">
    <property type="entry name" value="B3_DNA"/>
    <property type="match status" value="1"/>
</dbReference>
<dbReference type="InterPro" id="IPR044837">
    <property type="entry name" value="REM16-like"/>
</dbReference>
<evidence type="ECO:0000313" key="7">
    <source>
        <dbReference type="EMBL" id="RVW49769.1"/>
    </source>
</evidence>
<dbReference type="AlphaFoldDB" id="A0A438EPU9"/>
<dbReference type="PROSITE" id="PS50863">
    <property type="entry name" value="B3"/>
    <property type="match status" value="1"/>
</dbReference>
<comment type="subcellular location">
    <subcellularLocation>
        <location evidence="1">Nucleus</location>
    </subcellularLocation>
</comment>
<evidence type="ECO:0000259" key="6">
    <source>
        <dbReference type="PROSITE" id="PS50863"/>
    </source>
</evidence>
<keyword evidence="4" id="KW-0804">Transcription</keyword>